<feature type="domain" description="Nudix hydrolase" evidence="5">
    <location>
        <begin position="12"/>
        <end position="145"/>
    </location>
</feature>
<dbReference type="EMBL" id="CP029479">
    <property type="protein sequence ID" value="AWM77953.1"/>
    <property type="molecule type" value="Genomic_DNA"/>
</dbReference>
<proteinExistence type="predicted"/>
<comment type="cofactor">
    <cofactor evidence="1">
        <name>Mg(2+)</name>
        <dbReference type="ChEBI" id="CHEBI:18420"/>
    </cofactor>
</comment>
<dbReference type="GO" id="GO:0034432">
    <property type="term" value="F:bis(5'-adenosyl)-pentaphosphatase activity"/>
    <property type="evidence" value="ECO:0007669"/>
    <property type="project" value="TreeGrafter"/>
</dbReference>
<evidence type="ECO:0000256" key="4">
    <source>
        <dbReference type="ARBA" id="ARBA00022842"/>
    </source>
</evidence>
<dbReference type="GO" id="GO:1901909">
    <property type="term" value="P:diadenosine hexaphosphate catabolic process"/>
    <property type="evidence" value="ECO:0007669"/>
    <property type="project" value="TreeGrafter"/>
</dbReference>
<keyword evidence="2" id="KW-0479">Metal-binding</keyword>
<dbReference type="InterPro" id="IPR015797">
    <property type="entry name" value="NUDIX_hydrolase-like_dom_sf"/>
</dbReference>
<evidence type="ECO:0000256" key="2">
    <source>
        <dbReference type="ARBA" id="ARBA00022723"/>
    </source>
</evidence>
<dbReference type="RefSeq" id="WP_110450520.1">
    <property type="nucleotide sequence ID" value="NZ_CP029479.1"/>
</dbReference>
<dbReference type="GO" id="GO:0071543">
    <property type="term" value="P:diphosphoinositol polyphosphate metabolic process"/>
    <property type="evidence" value="ECO:0007669"/>
    <property type="project" value="TreeGrafter"/>
</dbReference>
<dbReference type="GO" id="GO:0034431">
    <property type="term" value="F:bis(5'-adenosyl)-hexaphosphatase activity"/>
    <property type="evidence" value="ECO:0007669"/>
    <property type="project" value="TreeGrafter"/>
</dbReference>
<name>A0A2Z3HNH0_9CAUL</name>
<dbReference type="InterPro" id="IPR047198">
    <property type="entry name" value="DDP-like_NUDIX"/>
</dbReference>
<dbReference type="GO" id="GO:1901907">
    <property type="term" value="P:diadenosine pentaphosphate catabolic process"/>
    <property type="evidence" value="ECO:0007669"/>
    <property type="project" value="TreeGrafter"/>
</dbReference>
<evidence type="ECO:0000313" key="6">
    <source>
        <dbReference type="EMBL" id="AWM77953.1"/>
    </source>
</evidence>
<keyword evidence="7" id="KW-1185">Reference proteome</keyword>
<evidence type="ECO:0000256" key="3">
    <source>
        <dbReference type="ARBA" id="ARBA00022801"/>
    </source>
</evidence>
<gene>
    <name evidence="6" type="ORF">HYN04_09400</name>
</gene>
<dbReference type="PANTHER" id="PTHR12629:SF0">
    <property type="entry name" value="DIPHOSPHOINOSITOL-POLYPHOSPHATE DIPHOSPHATASE"/>
    <property type="match status" value="1"/>
</dbReference>
<dbReference type="PANTHER" id="PTHR12629">
    <property type="entry name" value="DIPHOSPHOINOSITOL POLYPHOSPHATE PHOSPHOHYDROLASE"/>
    <property type="match status" value="1"/>
</dbReference>
<dbReference type="Proteomes" id="UP000247763">
    <property type="component" value="Chromosome"/>
</dbReference>
<organism evidence="6 7">
    <name type="scientific">Phenylobacterium parvum</name>
    <dbReference type="NCBI Taxonomy" id="2201350"/>
    <lineage>
        <taxon>Bacteria</taxon>
        <taxon>Pseudomonadati</taxon>
        <taxon>Pseudomonadota</taxon>
        <taxon>Alphaproteobacteria</taxon>
        <taxon>Caulobacterales</taxon>
        <taxon>Caulobacteraceae</taxon>
        <taxon>Phenylobacterium</taxon>
    </lineage>
</organism>
<evidence type="ECO:0000256" key="1">
    <source>
        <dbReference type="ARBA" id="ARBA00001946"/>
    </source>
</evidence>
<dbReference type="GO" id="GO:1901911">
    <property type="term" value="P:adenosine 5'-(hexahydrogen pentaphosphate) catabolic process"/>
    <property type="evidence" value="ECO:0007669"/>
    <property type="project" value="TreeGrafter"/>
</dbReference>
<dbReference type="KEGG" id="phb:HYN04_09400"/>
<dbReference type="InterPro" id="IPR000086">
    <property type="entry name" value="NUDIX_hydrolase_dom"/>
</dbReference>
<dbReference type="CDD" id="cd04666">
    <property type="entry name" value="NUDIX_DIPP2_like_Nudt4"/>
    <property type="match status" value="1"/>
</dbReference>
<dbReference type="Pfam" id="PF00293">
    <property type="entry name" value="NUDIX"/>
    <property type="match status" value="1"/>
</dbReference>
<dbReference type="GO" id="GO:0000298">
    <property type="term" value="F:endopolyphosphatase activity"/>
    <property type="evidence" value="ECO:0007669"/>
    <property type="project" value="TreeGrafter"/>
</dbReference>
<evidence type="ECO:0000259" key="5">
    <source>
        <dbReference type="PROSITE" id="PS51462"/>
    </source>
</evidence>
<accession>A0A2Z3HNH0</accession>
<sequence>MKPGQIPRNPARRLSQYAALPWRRCAEGGVEILMITSRETRRWVIPKGWPMKDLKPHQAAAREAWEEAGVEGRTRARKIGVFDYDKRLSGGQLQPVRVEVYPLEVVEIHDAWPEAHQRERRWMASAEAATQVDEPGLARLLAAFPGKLA</sequence>
<dbReference type="GO" id="GO:0008486">
    <property type="term" value="F:diphosphoinositol-polyphosphate diphosphatase activity"/>
    <property type="evidence" value="ECO:0007669"/>
    <property type="project" value="TreeGrafter"/>
</dbReference>
<protein>
    <submittedName>
        <fullName evidence="6">DNA mismatch repair protein MutT</fullName>
    </submittedName>
</protein>
<evidence type="ECO:0000313" key="7">
    <source>
        <dbReference type="Proteomes" id="UP000247763"/>
    </source>
</evidence>
<dbReference type="SUPFAM" id="SSF55811">
    <property type="entry name" value="Nudix"/>
    <property type="match status" value="1"/>
</dbReference>
<dbReference type="AlphaFoldDB" id="A0A2Z3HNH0"/>
<dbReference type="Gene3D" id="3.90.79.10">
    <property type="entry name" value="Nucleoside Triphosphate Pyrophosphohydrolase"/>
    <property type="match status" value="1"/>
</dbReference>
<keyword evidence="4" id="KW-0460">Magnesium</keyword>
<dbReference type="GO" id="GO:0046872">
    <property type="term" value="F:metal ion binding"/>
    <property type="evidence" value="ECO:0007669"/>
    <property type="project" value="UniProtKB-KW"/>
</dbReference>
<dbReference type="OrthoDB" id="7066910at2"/>
<reference evidence="7" key="1">
    <citation type="submission" date="2018-05" db="EMBL/GenBank/DDBJ databases">
        <title>Genome sequencing of Phenylobacterium sp. HYN0004.</title>
        <authorList>
            <person name="Yi H."/>
            <person name="Baek C."/>
        </authorList>
    </citation>
    <scope>NUCLEOTIDE SEQUENCE [LARGE SCALE GENOMIC DNA]</scope>
    <source>
        <strain evidence="7">HYN0004</strain>
    </source>
</reference>
<dbReference type="GO" id="GO:0005737">
    <property type="term" value="C:cytoplasm"/>
    <property type="evidence" value="ECO:0007669"/>
    <property type="project" value="TreeGrafter"/>
</dbReference>
<keyword evidence="3" id="KW-0378">Hydrolase</keyword>
<dbReference type="PROSITE" id="PS51462">
    <property type="entry name" value="NUDIX"/>
    <property type="match status" value="1"/>
</dbReference>